<comment type="similarity">
    <text evidence="2">In the C-terminal section; belongs to the UPF0157 (GrpB) family.</text>
</comment>
<keyword evidence="3 7" id="KW-0963">Cytoplasm</keyword>
<comment type="function">
    <text evidence="7">Catalyzes the phosphorylation of the 3'-hydroxyl group of dephosphocoenzyme A to form coenzyme A.</text>
</comment>
<proteinExistence type="inferred from homology"/>
<dbReference type="PANTHER" id="PTHR10695:SF46">
    <property type="entry name" value="BIFUNCTIONAL COENZYME A SYNTHASE-RELATED"/>
    <property type="match status" value="1"/>
</dbReference>
<keyword evidence="5 7" id="KW-0067">ATP-binding</keyword>
<reference evidence="10" key="1">
    <citation type="submission" date="2015-06" db="EMBL/GenBank/DDBJ databases">
        <title>Complete genome sequence and metabolic analysis of phthalate degradation pathway in Gordonia sp. QH-11.</title>
        <authorList>
            <person name="Jin D."/>
            <person name="Kong X."/>
            <person name="Bai Z."/>
        </authorList>
    </citation>
    <scope>NUCLEOTIDE SEQUENCE [LARGE SCALE GENOMIC DNA]</scope>
    <source>
        <strain evidence="10">QH-11</strain>
    </source>
</reference>
<dbReference type="GO" id="GO:0004140">
    <property type="term" value="F:dephospho-CoA kinase activity"/>
    <property type="evidence" value="ECO:0007669"/>
    <property type="project" value="UniProtKB-UniRule"/>
</dbReference>
<gene>
    <name evidence="7" type="primary">coaE</name>
    <name evidence="9" type="ORF">ACH46_11970</name>
</gene>
<dbReference type="AlphaFoldDB" id="A0A0N9N3X8"/>
<evidence type="ECO:0000313" key="9">
    <source>
        <dbReference type="EMBL" id="ALG85068.1"/>
    </source>
</evidence>
<dbReference type="PANTHER" id="PTHR10695">
    <property type="entry name" value="DEPHOSPHO-COA KINASE-RELATED"/>
    <property type="match status" value="1"/>
</dbReference>
<evidence type="ECO:0000256" key="1">
    <source>
        <dbReference type="ARBA" id="ARBA00008826"/>
    </source>
</evidence>
<dbReference type="PROSITE" id="PS51219">
    <property type="entry name" value="DPCK"/>
    <property type="match status" value="1"/>
</dbReference>
<dbReference type="STRING" id="1136941.ACH46_11970"/>
<evidence type="ECO:0000256" key="8">
    <source>
        <dbReference type="NCBIfam" id="TIGR00152"/>
    </source>
</evidence>
<comment type="catalytic activity">
    <reaction evidence="7">
        <text>3'-dephospho-CoA + ATP = ADP + CoA + H(+)</text>
        <dbReference type="Rhea" id="RHEA:18245"/>
        <dbReference type="ChEBI" id="CHEBI:15378"/>
        <dbReference type="ChEBI" id="CHEBI:30616"/>
        <dbReference type="ChEBI" id="CHEBI:57287"/>
        <dbReference type="ChEBI" id="CHEBI:57328"/>
        <dbReference type="ChEBI" id="CHEBI:456216"/>
        <dbReference type="EC" id="2.7.1.24"/>
    </reaction>
</comment>
<dbReference type="InterPro" id="IPR001977">
    <property type="entry name" value="Depp_CoAkinase"/>
</dbReference>
<evidence type="ECO:0000256" key="2">
    <source>
        <dbReference type="ARBA" id="ARBA00011058"/>
    </source>
</evidence>
<dbReference type="GO" id="GO:0005524">
    <property type="term" value="F:ATP binding"/>
    <property type="evidence" value="ECO:0007669"/>
    <property type="project" value="UniProtKB-UniRule"/>
</dbReference>
<evidence type="ECO:0000256" key="5">
    <source>
        <dbReference type="ARBA" id="ARBA00022840"/>
    </source>
</evidence>
<dbReference type="NCBIfam" id="NF002879">
    <property type="entry name" value="PRK03333.1"/>
    <property type="match status" value="1"/>
</dbReference>
<keyword evidence="6 7" id="KW-0173">Coenzyme A biosynthesis</keyword>
<dbReference type="Gene3D" id="3.40.50.300">
    <property type="entry name" value="P-loop containing nucleotide triphosphate hydrolases"/>
    <property type="match status" value="1"/>
</dbReference>
<evidence type="ECO:0000256" key="6">
    <source>
        <dbReference type="ARBA" id="ARBA00022993"/>
    </source>
</evidence>
<accession>A0A0N9N3X8</accession>
<dbReference type="EMBL" id="CP011853">
    <property type="protein sequence ID" value="ALG85068.1"/>
    <property type="molecule type" value="Genomic_DNA"/>
</dbReference>
<dbReference type="KEGG" id="goq:ACH46_11970"/>
<name>A0A0N9N3X8_9ACTN</name>
<evidence type="ECO:0000256" key="4">
    <source>
        <dbReference type="ARBA" id="ARBA00022741"/>
    </source>
</evidence>
<evidence type="ECO:0000313" key="10">
    <source>
        <dbReference type="Proteomes" id="UP000063789"/>
    </source>
</evidence>
<keyword evidence="10" id="KW-1185">Reference proteome</keyword>
<dbReference type="InterPro" id="IPR007344">
    <property type="entry name" value="GrpB/CoaE"/>
</dbReference>
<dbReference type="SUPFAM" id="SSF81301">
    <property type="entry name" value="Nucleotidyltransferase"/>
    <property type="match status" value="1"/>
</dbReference>
<dbReference type="OrthoDB" id="9812943at2"/>
<dbReference type="Proteomes" id="UP000063789">
    <property type="component" value="Chromosome"/>
</dbReference>
<keyword evidence="4 7" id="KW-0547">Nucleotide-binding</keyword>
<dbReference type="HAMAP" id="MF_00376">
    <property type="entry name" value="Dephospho_CoA_kinase"/>
    <property type="match status" value="1"/>
</dbReference>
<evidence type="ECO:0000256" key="3">
    <source>
        <dbReference type="ARBA" id="ARBA00022490"/>
    </source>
</evidence>
<comment type="similarity">
    <text evidence="1">In the N-terminal section; belongs to the CoaE family.</text>
</comment>
<reference evidence="9 10" key="2">
    <citation type="journal article" date="2017" name="Int. J. Syst. Evol. Microbiol.">
        <title>Gordonia phthalatica sp. nov., a di-n-butyl phthalate-degrading bacterium isolated from activated sludge.</title>
        <authorList>
            <person name="Jin D."/>
            <person name="Kong X."/>
            <person name="Jia M."/>
            <person name="Yu X."/>
            <person name="Wang X."/>
            <person name="Zhuang X."/>
            <person name="Deng Y."/>
            <person name="Bai Z."/>
        </authorList>
    </citation>
    <scope>NUCLEOTIDE SEQUENCE [LARGE SCALE GENOMIC DNA]</scope>
    <source>
        <strain evidence="9 10">QH-11</strain>
    </source>
</reference>
<dbReference type="UniPathway" id="UPA00241">
    <property type="reaction ID" value="UER00356"/>
</dbReference>
<feature type="binding site" evidence="7">
    <location>
        <begin position="8"/>
        <end position="13"/>
    </location>
    <ligand>
        <name>ATP</name>
        <dbReference type="ChEBI" id="CHEBI:30616"/>
    </ligand>
</feature>
<dbReference type="PATRIC" id="fig|1136941.3.peg.2439"/>
<organism evidence="9 10">
    <name type="scientific">Gordonia phthalatica</name>
    <dbReference type="NCBI Taxonomy" id="1136941"/>
    <lineage>
        <taxon>Bacteria</taxon>
        <taxon>Bacillati</taxon>
        <taxon>Actinomycetota</taxon>
        <taxon>Actinomycetes</taxon>
        <taxon>Mycobacteriales</taxon>
        <taxon>Gordoniaceae</taxon>
        <taxon>Gordonia</taxon>
    </lineage>
</organism>
<dbReference type="SUPFAM" id="SSF52540">
    <property type="entry name" value="P-loop containing nucleoside triphosphate hydrolases"/>
    <property type="match status" value="1"/>
</dbReference>
<dbReference type="NCBIfam" id="TIGR00152">
    <property type="entry name" value="dephospho-CoA kinase"/>
    <property type="match status" value="1"/>
</dbReference>
<dbReference type="CDD" id="cd02022">
    <property type="entry name" value="DPCK"/>
    <property type="match status" value="1"/>
</dbReference>
<comment type="similarity">
    <text evidence="7">Belongs to the CoaE family.</text>
</comment>
<keyword evidence="7 9" id="KW-0418">Kinase</keyword>
<dbReference type="GO" id="GO:0005737">
    <property type="term" value="C:cytoplasm"/>
    <property type="evidence" value="ECO:0007669"/>
    <property type="project" value="UniProtKB-SubCell"/>
</dbReference>
<protein>
    <recommendedName>
        <fullName evidence="7 8">Dephospho-CoA kinase</fullName>
        <ecNumber evidence="7 8">2.7.1.24</ecNumber>
    </recommendedName>
    <alternativeName>
        <fullName evidence="7">Dephosphocoenzyme A kinase</fullName>
    </alternativeName>
</protein>
<dbReference type="EC" id="2.7.1.24" evidence="7 8"/>
<sequence>MGLTGGIGAGKSTVAKTFIERGAYHVDADRIAREVVEPGTPGLAQLAEAFGPEIIGVDGALDRPALAARAFVDDESRKLLNSITHPLIGARTKELTDAAPADAIILHDVPLLVEGHMAPFYHLVAVVHADADVRLDRLVNLRGMDADDARSRIAAQATDEQRRAVADLWFDNSGTPDQLAAQAVAAWEERLIPLRDNVAAGTAAPLPTDVRDYDPEWALVGQRVVGRIWALLGANASAVTHVGPTAVVGQAAEPVVDIEATVADLAVADSVSDALAGGGFPRVASSDVERLHVSADPGRAVRVHVRPSAH</sequence>
<comment type="subcellular location">
    <subcellularLocation>
        <location evidence="7">Cytoplasm</location>
    </subcellularLocation>
</comment>
<dbReference type="InterPro" id="IPR027417">
    <property type="entry name" value="P-loop_NTPase"/>
</dbReference>
<dbReference type="Pfam" id="PF04229">
    <property type="entry name" value="GrpB"/>
    <property type="match status" value="1"/>
</dbReference>
<dbReference type="Pfam" id="PF01121">
    <property type="entry name" value="CoaE"/>
    <property type="match status" value="1"/>
</dbReference>
<dbReference type="GO" id="GO:0015937">
    <property type="term" value="P:coenzyme A biosynthetic process"/>
    <property type="evidence" value="ECO:0007669"/>
    <property type="project" value="UniProtKB-UniRule"/>
</dbReference>
<dbReference type="Gene3D" id="3.30.460.10">
    <property type="entry name" value="Beta Polymerase, domain 2"/>
    <property type="match status" value="1"/>
</dbReference>
<evidence type="ECO:0000256" key="7">
    <source>
        <dbReference type="HAMAP-Rule" id="MF_00376"/>
    </source>
</evidence>
<dbReference type="InterPro" id="IPR043519">
    <property type="entry name" value="NT_sf"/>
</dbReference>
<keyword evidence="7" id="KW-0808">Transferase</keyword>
<comment type="pathway">
    <text evidence="7">Cofactor biosynthesis; coenzyme A biosynthesis; CoA from (R)-pantothenate: step 5/5.</text>
</comment>